<organism evidence="2 3">
    <name type="scientific">Methylocystis heyeri</name>
    <dbReference type="NCBI Taxonomy" id="391905"/>
    <lineage>
        <taxon>Bacteria</taxon>
        <taxon>Pseudomonadati</taxon>
        <taxon>Pseudomonadota</taxon>
        <taxon>Alphaproteobacteria</taxon>
        <taxon>Hyphomicrobiales</taxon>
        <taxon>Methylocystaceae</taxon>
        <taxon>Methylocystis</taxon>
    </lineage>
</organism>
<dbReference type="KEGG" id="mhey:H2LOC_020645"/>
<keyword evidence="2" id="KW-0614">Plasmid</keyword>
<dbReference type="EMBL" id="CP046053">
    <property type="protein sequence ID" value="QGM48203.1"/>
    <property type="molecule type" value="Genomic_DNA"/>
</dbReference>
<evidence type="ECO:0000256" key="1">
    <source>
        <dbReference type="SAM" id="Phobius"/>
    </source>
</evidence>
<name>A0A6B8KMQ7_9HYPH</name>
<dbReference type="AlphaFoldDB" id="A0A6B8KMQ7"/>
<feature type="transmembrane region" description="Helical" evidence="1">
    <location>
        <begin position="72"/>
        <end position="94"/>
    </location>
</feature>
<gene>
    <name evidence="2" type="ORF">H2LOC_020645</name>
</gene>
<reference evidence="2 3" key="1">
    <citation type="submission" date="2019-11" db="EMBL/GenBank/DDBJ databases">
        <title>The genome sequence of Methylocystis heyeri.</title>
        <authorList>
            <person name="Oshkin I.Y."/>
            <person name="Miroshnikov K."/>
            <person name="Dedysh S.N."/>
        </authorList>
    </citation>
    <scope>NUCLEOTIDE SEQUENCE [LARGE SCALE GENOMIC DNA]</scope>
    <source>
        <strain evidence="2 3">H2</strain>
        <plasmid evidence="2 3">unnamed1</plasmid>
    </source>
</reference>
<keyword evidence="3" id="KW-1185">Reference proteome</keyword>
<geneLocation type="plasmid" evidence="2">
    <name>unnamed1</name>
</geneLocation>
<protein>
    <recommendedName>
        <fullName evidence="4">DUF4405 domain-containing protein</fullName>
    </recommendedName>
</protein>
<evidence type="ECO:0000313" key="3">
    <source>
        <dbReference type="Proteomes" id="UP000309061"/>
    </source>
</evidence>
<proteinExistence type="predicted"/>
<evidence type="ECO:0000313" key="2">
    <source>
        <dbReference type="EMBL" id="QGM48203.1"/>
    </source>
</evidence>
<feature type="transmembrane region" description="Helical" evidence="1">
    <location>
        <begin position="106"/>
        <end position="124"/>
    </location>
</feature>
<dbReference type="RefSeq" id="WP_136498155.1">
    <property type="nucleotide sequence ID" value="NZ_CP046053.1"/>
</dbReference>
<sequence>MIYATVAALFVTGAGWLIADQFKDSEAGEAWQSAMAGFLMVHGGAAMAMLLLLGALGPLHVARSWRARKNRVTGGTMAAINACLVVTAFGLYYSGSPDLRTWTSNLHIAFGVALPSLMFAHIAIGRRSRRYARQLSRSELTLERE</sequence>
<keyword evidence="1" id="KW-1133">Transmembrane helix</keyword>
<dbReference type="OrthoDB" id="7506878at2"/>
<keyword evidence="1" id="KW-0812">Transmembrane</keyword>
<feature type="transmembrane region" description="Helical" evidence="1">
    <location>
        <begin position="35"/>
        <end position="60"/>
    </location>
</feature>
<accession>A0A6B8KMQ7</accession>
<evidence type="ECO:0008006" key="4">
    <source>
        <dbReference type="Google" id="ProtNLM"/>
    </source>
</evidence>
<dbReference type="Proteomes" id="UP000309061">
    <property type="component" value="Plasmid unnamed1"/>
</dbReference>
<keyword evidence="1" id="KW-0472">Membrane</keyword>